<feature type="region of interest" description="Disordered" evidence="4">
    <location>
        <begin position="737"/>
        <end position="804"/>
    </location>
</feature>
<dbReference type="Pfam" id="PF07496">
    <property type="entry name" value="zf-CW"/>
    <property type="match status" value="1"/>
</dbReference>
<protein>
    <recommendedName>
        <fullName evidence="5">CW-type domain-containing protein</fullName>
    </recommendedName>
</protein>
<proteinExistence type="predicted"/>
<feature type="compositionally biased region" description="Basic and acidic residues" evidence="4">
    <location>
        <begin position="893"/>
        <end position="913"/>
    </location>
</feature>
<feature type="compositionally biased region" description="Basic and acidic residues" evidence="4">
    <location>
        <begin position="170"/>
        <end position="182"/>
    </location>
</feature>
<feature type="region of interest" description="Disordered" evidence="4">
    <location>
        <begin position="406"/>
        <end position="558"/>
    </location>
</feature>
<organism evidence="6 7">
    <name type="scientific">Cannabis sativa</name>
    <name type="common">Hemp</name>
    <name type="synonym">Marijuana</name>
    <dbReference type="NCBI Taxonomy" id="3483"/>
    <lineage>
        <taxon>Eukaryota</taxon>
        <taxon>Viridiplantae</taxon>
        <taxon>Streptophyta</taxon>
        <taxon>Embryophyta</taxon>
        <taxon>Tracheophyta</taxon>
        <taxon>Spermatophyta</taxon>
        <taxon>Magnoliopsida</taxon>
        <taxon>eudicotyledons</taxon>
        <taxon>Gunneridae</taxon>
        <taxon>Pentapetalae</taxon>
        <taxon>rosids</taxon>
        <taxon>fabids</taxon>
        <taxon>Rosales</taxon>
        <taxon>Cannabaceae</taxon>
        <taxon>Cannabis</taxon>
    </lineage>
</organism>
<dbReference type="InterPro" id="IPR056406">
    <property type="entry name" value="THD_CWZF3/5/7"/>
</dbReference>
<evidence type="ECO:0000256" key="3">
    <source>
        <dbReference type="ARBA" id="ARBA00022833"/>
    </source>
</evidence>
<feature type="region of interest" description="Disordered" evidence="4">
    <location>
        <begin position="1104"/>
        <end position="1155"/>
    </location>
</feature>
<dbReference type="EMBL" id="JAATIQ010000100">
    <property type="protein sequence ID" value="KAF4382864.1"/>
    <property type="molecule type" value="Genomic_DNA"/>
</dbReference>
<feature type="region of interest" description="Disordered" evidence="4">
    <location>
        <begin position="1207"/>
        <end position="1268"/>
    </location>
</feature>
<feature type="region of interest" description="Disordered" evidence="4">
    <location>
        <begin position="573"/>
        <end position="593"/>
    </location>
</feature>
<gene>
    <name evidence="6" type="ORF">G4B88_021647</name>
</gene>
<dbReference type="InterPro" id="IPR011124">
    <property type="entry name" value="Znf_CW"/>
</dbReference>
<evidence type="ECO:0000259" key="5">
    <source>
        <dbReference type="PROSITE" id="PS51050"/>
    </source>
</evidence>
<feature type="compositionally biased region" description="Basic and acidic residues" evidence="4">
    <location>
        <begin position="1339"/>
        <end position="1357"/>
    </location>
</feature>
<feature type="compositionally biased region" description="Low complexity" evidence="4">
    <location>
        <begin position="880"/>
        <end position="892"/>
    </location>
</feature>
<feature type="compositionally biased region" description="Basic and acidic residues" evidence="4">
    <location>
        <begin position="842"/>
        <end position="851"/>
    </location>
</feature>
<evidence type="ECO:0000256" key="2">
    <source>
        <dbReference type="ARBA" id="ARBA00022771"/>
    </source>
</evidence>
<feature type="region of interest" description="Disordered" evidence="4">
    <location>
        <begin position="1339"/>
        <end position="1444"/>
    </location>
</feature>
<comment type="caution">
    <text evidence="6">The sequence shown here is derived from an EMBL/GenBank/DDBJ whole genome shotgun (WGS) entry which is preliminary data.</text>
</comment>
<evidence type="ECO:0000313" key="7">
    <source>
        <dbReference type="Proteomes" id="UP000583929"/>
    </source>
</evidence>
<dbReference type="GO" id="GO:0008270">
    <property type="term" value="F:zinc ion binding"/>
    <property type="evidence" value="ECO:0007669"/>
    <property type="project" value="UniProtKB-KW"/>
</dbReference>
<feature type="region of interest" description="Disordered" evidence="4">
    <location>
        <begin position="101"/>
        <end position="120"/>
    </location>
</feature>
<feature type="region of interest" description="Disordered" evidence="4">
    <location>
        <begin position="215"/>
        <end position="247"/>
    </location>
</feature>
<feature type="compositionally biased region" description="Basic and acidic residues" evidence="4">
    <location>
        <begin position="1227"/>
        <end position="1254"/>
    </location>
</feature>
<feature type="compositionally biased region" description="Low complexity" evidence="4">
    <location>
        <begin position="772"/>
        <end position="786"/>
    </location>
</feature>
<dbReference type="Proteomes" id="UP000583929">
    <property type="component" value="Unassembled WGS sequence"/>
</dbReference>
<evidence type="ECO:0000256" key="4">
    <source>
        <dbReference type="SAM" id="MobiDB-lite"/>
    </source>
</evidence>
<feature type="compositionally biased region" description="Basic and acidic residues" evidence="4">
    <location>
        <begin position="1119"/>
        <end position="1132"/>
    </location>
</feature>
<sequence>MISVGSRDATKGLGLGFGVGSLREDMEDTELEEGEACSYQNSDDANIDPDVAYSYLDEKLQDVLGHFKKDFEDGMCSAEDLGSKYGGYGSFLPMYQRSPALSHRTPPKVHSYSTSRSPNNFHVEGGHCNSVVSQSGGLGPTSTSSTSFHVFKASSITESGKQHVGMPATRAEEIAPRLDSKNKKPTSASDQKTLKVRIKVGSDNLSTRKNAAIYSGLGLDDSPSSSLDDSPSESEGISHERPDASFDSPTSILQIMTSFPVNGGLLLSPLRDDLTGLIEKEKLSKHSRFVPHPKGVVESSGLITGTDSLKSGGKLLGEKKVKSVDMNDNSAESKSVNDKVPRIRDMPRKEPDPDALNYEELVSNTLKLPILSHSYSTSGDMKRCKEINKSNPKEKVLSDHAGEQIELTSSRGDGQVEKQKPSSAGKGLVDGKESSVNEISADLHKGGQVKEDKCHELIKADSNVTKTRKTSNVEAIDSSKQKSKKAPSKEQDNTRLLHGTENLVLAEKKKLKGSHGSSSAQAPKESLKAGSSMPKTKKGTNMATSVSNSDGENVKSRKDIGKAMDTYKDLFGDLDEEDNSLPANPYEDKPRESVGFAKSTPAIDGLLKERVSGKKTEKPSTSEAFLLTASSPKSGNGFSTDVTLPTGPAEVIKENWVACDKCQKWRLLPLGTNPEDLPEKWLCSMLNWLPGMNRCSVTEEETNKPLIAQFQQPPALQSQANLNSNSGVTEATLANFRHPDQNPRDINGKKKHSLKLMSSSANKDSPTQLPNSMKKSMQLSLKSRSLNDVHNSPLASDPDFPLLSKANDLIPGDKKRKYKVKNTVCEPHAFGGDPKNLKLKSRRESDQDSSRASKKMKTQARNGVDEGWASDHSGAIGKVGPSSSGGFPTSSAGRDRNNRSSSRDSKFDVKDRPQVPIVKSNGKVEVASENGSLERGRTESRENMKKRKSKEFPNGSCPSTGRLPDSTPFVKEFSDNDYRKEKKPRISISDGKESSASKGKDRTDKKRSHSKNHLHSRDLGITQPNLDNMDLLKRDLGPIQPSLAATSSSSKVSGSHKSKSSFQEVKGSPVESVSSSPMRISNPDKISSITRDVLVKEEFPHAGNYALRSPKRSSNGEDCSGRDHTRVGRKDNASNGANHRSQESSLHGSQERDFNHMSGTKNMIQVVSGVTNHISANGPLDNLGQDAEYPNKPLGLCNFSYEEKQNESHYDANGSHSRKSAKGSSSRSEKNRSLKSELDTVKVKSSDAVGELHGRSASGDIKSRDGKNKLQEKYGVKSDKVDEKILNNKRNVTGKPSTESCKRETELNVGGCDNVDLKVDAICRKDAVSTPHQNVLLDSKDDRSSKRLVSDKTDKVETVSSGERSIILPPSGGPQGDILNSFPQPGTGLHKGNGLDMSHADTSEGSNVLKVQKQIRKADKSQQSSSRNPSKNGHRVRDLDVPSSNAAASNALKEAINLKHMADRFKSAGSTHERTGLYFEAALKFLYGASLLESGCSESTSHSEMLRSLKTYSDTAKMCEFIALEYEKSKDMASAALAYKCSEVAYMRVVYSLHPSAGRDRHELQAALQVPPLGESPSSSASDVDNLNNHATVDKVSLLKGASSPLVAANHVVIAARNRSSFDKVLHFAQDTIAAMDASKKSQVAFTAASSAEAKSEEVISSIKRALDFNFQDVDGLLRLVRLAMEAISR</sequence>
<dbReference type="Gene3D" id="3.30.40.100">
    <property type="match status" value="1"/>
</dbReference>
<feature type="compositionally biased region" description="Polar residues" evidence="4">
    <location>
        <begin position="462"/>
        <end position="473"/>
    </location>
</feature>
<keyword evidence="7" id="KW-1185">Reference proteome</keyword>
<feature type="domain" description="CW-type" evidence="5">
    <location>
        <begin position="650"/>
        <end position="703"/>
    </location>
</feature>
<feature type="compositionally biased region" description="Basic residues" evidence="4">
    <location>
        <begin position="1005"/>
        <end position="1014"/>
    </location>
</feature>
<feature type="compositionally biased region" description="Polar residues" evidence="4">
    <location>
        <begin position="1071"/>
        <end position="1085"/>
    </location>
</feature>
<keyword evidence="2" id="KW-0863">Zinc-finger</keyword>
<reference evidence="6 7" key="1">
    <citation type="journal article" date="2020" name="bioRxiv">
        <title>Sequence and annotation of 42 cannabis genomes reveals extensive copy number variation in cannabinoid synthesis and pathogen resistance genes.</title>
        <authorList>
            <person name="Mckernan K.J."/>
            <person name="Helbert Y."/>
            <person name="Kane L.T."/>
            <person name="Ebling H."/>
            <person name="Zhang L."/>
            <person name="Liu B."/>
            <person name="Eaton Z."/>
            <person name="Mclaughlin S."/>
            <person name="Kingan S."/>
            <person name="Baybayan P."/>
            <person name="Concepcion G."/>
            <person name="Jordan M."/>
            <person name="Riva A."/>
            <person name="Barbazuk W."/>
            <person name="Harkins T."/>
        </authorList>
    </citation>
    <scope>NUCLEOTIDE SEQUENCE [LARGE SCALE GENOMIC DNA]</scope>
    <source>
        <strain evidence="7">cv. Jamaican Lion 4</strain>
        <tissue evidence="6">Leaf</tissue>
    </source>
</reference>
<feature type="compositionally biased region" description="Polar residues" evidence="4">
    <location>
        <begin position="1133"/>
        <end position="1148"/>
    </location>
</feature>
<dbReference type="PANTHER" id="PTHR46524">
    <property type="entry name" value="CW-TYPE ZINC FINGER"/>
    <property type="match status" value="1"/>
</dbReference>
<feature type="compositionally biased region" description="Polar residues" evidence="4">
    <location>
        <begin position="539"/>
        <end position="551"/>
    </location>
</feature>
<dbReference type="Pfam" id="PF24756">
    <property type="entry name" value="THD_CWZF3-5-7"/>
    <property type="match status" value="1"/>
</dbReference>
<evidence type="ECO:0000256" key="1">
    <source>
        <dbReference type="ARBA" id="ARBA00022723"/>
    </source>
</evidence>
<feature type="compositionally biased region" description="Basic and acidic residues" evidence="4">
    <location>
        <begin position="737"/>
        <end position="748"/>
    </location>
</feature>
<feature type="compositionally biased region" description="Polar residues" evidence="4">
    <location>
        <begin position="761"/>
        <end position="771"/>
    </location>
</feature>
<name>A0A7J6GIW6_CANSA</name>
<keyword evidence="1" id="KW-0479">Metal-binding</keyword>
<dbReference type="PANTHER" id="PTHR46524:SF7">
    <property type="entry name" value="CW-TYPE ZINC FINGER"/>
    <property type="match status" value="1"/>
</dbReference>
<feature type="compositionally biased region" description="Basic and acidic residues" evidence="4">
    <location>
        <begin position="990"/>
        <end position="1004"/>
    </location>
</feature>
<feature type="compositionally biased region" description="Low complexity" evidence="4">
    <location>
        <begin position="215"/>
        <end position="235"/>
    </location>
</feature>
<feature type="region of interest" description="Disordered" evidence="4">
    <location>
        <begin position="159"/>
        <end position="195"/>
    </location>
</feature>
<accession>A0A7J6GIW6</accession>
<dbReference type="PROSITE" id="PS51050">
    <property type="entry name" value="ZF_CW"/>
    <property type="match status" value="1"/>
</dbReference>
<dbReference type="InterPro" id="IPR055300">
    <property type="entry name" value="CWZF3/5/7"/>
</dbReference>
<feature type="compositionally biased region" description="Polar residues" evidence="4">
    <location>
        <begin position="1421"/>
        <end position="1431"/>
    </location>
</feature>
<feature type="compositionally biased region" description="Basic and acidic residues" evidence="4">
    <location>
        <begin position="932"/>
        <end position="943"/>
    </location>
</feature>
<feature type="compositionally biased region" description="Basic and acidic residues" evidence="4">
    <location>
        <begin position="429"/>
        <end position="459"/>
    </location>
</feature>
<feature type="compositionally biased region" description="Polar residues" evidence="4">
    <location>
        <begin position="111"/>
        <end position="120"/>
    </location>
</feature>
<evidence type="ECO:0000313" key="6">
    <source>
        <dbReference type="EMBL" id="KAF4382864.1"/>
    </source>
</evidence>
<feature type="region of interest" description="Disordered" evidence="4">
    <location>
        <begin position="825"/>
        <end position="1085"/>
    </location>
</feature>
<keyword evidence="3" id="KW-0862">Zinc</keyword>